<reference evidence="1 2" key="1">
    <citation type="journal article" date="2018" name="Front. Plant Sci.">
        <title>Red Clover (Trifolium pratense) and Zigzag Clover (T. medium) - A Picture of Genomic Similarities and Differences.</title>
        <authorList>
            <person name="Dluhosova J."/>
            <person name="Istvanek J."/>
            <person name="Nedelnik J."/>
            <person name="Repkova J."/>
        </authorList>
    </citation>
    <scope>NUCLEOTIDE SEQUENCE [LARGE SCALE GENOMIC DNA]</scope>
    <source>
        <strain evidence="2">cv. 10/8</strain>
        <tissue evidence="1">Leaf</tissue>
    </source>
</reference>
<accession>A0A392TCN8</accession>
<keyword evidence="2" id="KW-1185">Reference proteome</keyword>
<dbReference type="AlphaFoldDB" id="A0A392TCN8"/>
<evidence type="ECO:0000313" key="1">
    <source>
        <dbReference type="EMBL" id="MCI58913.1"/>
    </source>
</evidence>
<evidence type="ECO:0000313" key="2">
    <source>
        <dbReference type="Proteomes" id="UP000265520"/>
    </source>
</evidence>
<dbReference type="EMBL" id="LXQA010553895">
    <property type="protein sequence ID" value="MCI58913.1"/>
    <property type="molecule type" value="Genomic_DNA"/>
</dbReference>
<protein>
    <submittedName>
        <fullName evidence="1">Uncharacterized protein</fullName>
    </submittedName>
</protein>
<name>A0A392TCN8_9FABA</name>
<feature type="non-terminal residue" evidence="1">
    <location>
        <position position="61"/>
    </location>
</feature>
<dbReference type="Proteomes" id="UP000265520">
    <property type="component" value="Unassembled WGS sequence"/>
</dbReference>
<proteinExistence type="predicted"/>
<sequence>MNQSNIDTDINSIWQLPLSETNRTENSEIWSKNILRAEVSVVFIEPVRRLKRRISWELKMT</sequence>
<comment type="caution">
    <text evidence="1">The sequence shown here is derived from an EMBL/GenBank/DDBJ whole genome shotgun (WGS) entry which is preliminary data.</text>
</comment>
<organism evidence="1 2">
    <name type="scientific">Trifolium medium</name>
    <dbReference type="NCBI Taxonomy" id="97028"/>
    <lineage>
        <taxon>Eukaryota</taxon>
        <taxon>Viridiplantae</taxon>
        <taxon>Streptophyta</taxon>
        <taxon>Embryophyta</taxon>
        <taxon>Tracheophyta</taxon>
        <taxon>Spermatophyta</taxon>
        <taxon>Magnoliopsida</taxon>
        <taxon>eudicotyledons</taxon>
        <taxon>Gunneridae</taxon>
        <taxon>Pentapetalae</taxon>
        <taxon>rosids</taxon>
        <taxon>fabids</taxon>
        <taxon>Fabales</taxon>
        <taxon>Fabaceae</taxon>
        <taxon>Papilionoideae</taxon>
        <taxon>50 kb inversion clade</taxon>
        <taxon>NPAAA clade</taxon>
        <taxon>Hologalegina</taxon>
        <taxon>IRL clade</taxon>
        <taxon>Trifolieae</taxon>
        <taxon>Trifolium</taxon>
    </lineage>
</organism>